<dbReference type="Pfam" id="PF11459">
    <property type="entry name" value="AbiEi_3"/>
    <property type="match status" value="1"/>
</dbReference>
<accession>A0A545U5J4</accession>
<dbReference type="OrthoDB" id="1550938at2"/>
<evidence type="ECO:0000313" key="3">
    <source>
        <dbReference type="Proteomes" id="UP000319732"/>
    </source>
</evidence>
<dbReference type="Proteomes" id="UP000319732">
    <property type="component" value="Unassembled WGS sequence"/>
</dbReference>
<dbReference type="InterPro" id="IPR021561">
    <property type="entry name" value="AbiEi_3"/>
</dbReference>
<protein>
    <recommendedName>
        <fullName evidence="1">Transcriptional regulator AbiEi antitoxin N-terminal domain-containing protein</fullName>
    </recommendedName>
</protein>
<feature type="domain" description="Transcriptional regulator AbiEi antitoxin N-terminal" evidence="1">
    <location>
        <begin position="2"/>
        <end position="88"/>
    </location>
</feature>
<organism evidence="2 3">
    <name type="scientific">Exilibacterium tricleocarpae</name>
    <dbReference type="NCBI Taxonomy" id="2591008"/>
    <lineage>
        <taxon>Bacteria</taxon>
        <taxon>Pseudomonadati</taxon>
        <taxon>Pseudomonadota</taxon>
        <taxon>Gammaproteobacteria</taxon>
        <taxon>Cellvibrionales</taxon>
        <taxon>Cellvibrionaceae</taxon>
        <taxon>Exilibacterium</taxon>
    </lineage>
</organism>
<name>A0A545U5J4_9GAMM</name>
<gene>
    <name evidence="2" type="ORF">FKG94_04250</name>
</gene>
<evidence type="ECO:0000313" key="2">
    <source>
        <dbReference type="EMBL" id="TQV84740.1"/>
    </source>
</evidence>
<sequence length="253" mass="28377">MKLMSLHKPGTLCLASWLKKQGISYDLQKYYRRAGWLAPFGRGAYKRPGDHVEWEGGVYALKEQAGLQVHVGGLTALTKQGSNQYMRFGEETAFLFTPLKVKFPAWFSTHDWGARIEHVKTGFLPEELGIGDVIKMGLASPSSPFNLKISGPERAILECLYLAPKFHSLEEIYEILEGLVNLRPKVVQGLLEDCRSVKVKRLFLYMADKASHKWLKYVETGGISLGEGDRVIVPNGTYVAKYKISIPKELESG</sequence>
<reference evidence="2 3" key="1">
    <citation type="submission" date="2019-06" db="EMBL/GenBank/DDBJ databases">
        <title>Whole genome sequence for Cellvibrionaceae sp. R142.</title>
        <authorList>
            <person name="Wang G."/>
        </authorList>
    </citation>
    <scope>NUCLEOTIDE SEQUENCE [LARGE SCALE GENOMIC DNA]</scope>
    <source>
        <strain evidence="2 3">R142</strain>
    </source>
</reference>
<dbReference type="Pfam" id="PF17194">
    <property type="entry name" value="AbiEi_3_N"/>
    <property type="match status" value="1"/>
</dbReference>
<dbReference type="InterPro" id="IPR033455">
    <property type="entry name" value="AbiEi_3_N"/>
</dbReference>
<comment type="caution">
    <text evidence="2">The sequence shown here is derived from an EMBL/GenBank/DDBJ whole genome shotgun (WGS) entry which is preliminary data.</text>
</comment>
<dbReference type="EMBL" id="VHSG01000005">
    <property type="protein sequence ID" value="TQV84740.1"/>
    <property type="molecule type" value="Genomic_DNA"/>
</dbReference>
<evidence type="ECO:0000259" key="1">
    <source>
        <dbReference type="Pfam" id="PF17194"/>
    </source>
</evidence>
<proteinExistence type="predicted"/>
<dbReference type="RefSeq" id="WP_142902945.1">
    <property type="nucleotide sequence ID" value="NZ_ML660088.1"/>
</dbReference>
<keyword evidence="3" id="KW-1185">Reference proteome</keyword>
<dbReference type="AlphaFoldDB" id="A0A545U5J4"/>